<proteinExistence type="predicted"/>
<accession>A0A5N6RG20</accession>
<reference evidence="1 2" key="1">
    <citation type="submission" date="2019-06" db="EMBL/GenBank/DDBJ databases">
        <title>A chromosomal-level reference genome of Carpinus fangiana (Coryloideae, Betulaceae).</title>
        <authorList>
            <person name="Yang X."/>
            <person name="Wang Z."/>
            <person name="Zhang L."/>
            <person name="Hao G."/>
            <person name="Liu J."/>
            <person name="Yang Y."/>
        </authorList>
    </citation>
    <scope>NUCLEOTIDE SEQUENCE [LARGE SCALE GENOMIC DNA]</scope>
    <source>
        <strain evidence="1">Cfa_2016G</strain>
        <tissue evidence="1">Leaf</tissue>
    </source>
</reference>
<gene>
    <name evidence="1" type="ORF">FH972_015407</name>
</gene>
<evidence type="ECO:0000313" key="1">
    <source>
        <dbReference type="EMBL" id="KAE8076780.1"/>
    </source>
</evidence>
<sequence length="84" mass="9252">MTKSCLLRQILVSNGGDDVPAVLYASRQWRSSSGDRRSGLKRLLTNSGPENIWPPQILPHQPVCTAVNPYGQSVRDRSSLYAAN</sequence>
<protein>
    <submittedName>
        <fullName evidence="1">Uncharacterized protein</fullName>
    </submittedName>
</protein>
<evidence type="ECO:0000313" key="2">
    <source>
        <dbReference type="Proteomes" id="UP000327013"/>
    </source>
</evidence>
<name>A0A5N6RG20_9ROSI</name>
<dbReference type="EMBL" id="CM017326">
    <property type="protein sequence ID" value="KAE8076780.1"/>
    <property type="molecule type" value="Genomic_DNA"/>
</dbReference>
<organism evidence="1 2">
    <name type="scientific">Carpinus fangiana</name>
    <dbReference type="NCBI Taxonomy" id="176857"/>
    <lineage>
        <taxon>Eukaryota</taxon>
        <taxon>Viridiplantae</taxon>
        <taxon>Streptophyta</taxon>
        <taxon>Embryophyta</taxon>
        <taxon>Tracheophyta</taxon>
        <taxon>Spermatophyta</taxon>
        <taxon>Magnoliopsida</taxon>
        <taxon>eudicotyledons</taxon>
        <taxon>Gunneridae</taxon>
        <taxon>Pentapetalae</taxon>
        <taxon>rosids</taxon>
        <taxon>fabids</taxon>
        <taxon>Fagales</taxon>
        <taxon>Betulaceae</taxon>
        <taxon>Carpinus</taxon>
    </lineage>
</organism>
<dbReference type="Proteomes" id="UP000327013">
    <property type="component" value="Chromosome 6"/>
</dbReference>
<keyword evidence="2" id="KW-1185">Reference proteome</keyword>
<dbReference type="AlphaFoldDB" id="A0A5N6RG20"/>